<feature type="domain" description="CNH" evidence="4">
    <location>
        <begin position="526"/>
        <end position="827"/>
    </location>
</feature>
<feature type="region of interest" description="Disordered" evidence="2">
    <location>
        <begin position="863"/>
        <end position="925"/>
    </location>
</feature>
<feature type="compositionally biased region" description="Low complexity" evidence="2">
    <location>
        <begin position="889"/>
        <end position="899"/>
    </location>
</feature>
<organism evidence="5 6">
    <name type="scientific">Bicyclus anynana</name>
    <name type="common">Squinting bush brown butterfly</name>
    <dbReference type="NCBI Taxonomy" id="110368"/>
    <lineage>
        <taxon>Eukaryota</taxon>
        <taxon>Metazoa</taxon>
        <taxon>Ecdysozoa</taxon>
        <taxon>Arthropoda</taxon>
        <taxon>Hexapoda</taxon>
        <taxon>Insecta</taxon>
        <taxon>Pterygota</taxon>
        <taxon>Neoptera</taxon>
        <taxon>Endopterygota</taxon>
        <taxon>Lepidoptera</taxon>
        <taxon>Glossata</taxon>
        <taxon>Ditrysia</taxon>
        <taxon>Papilionoidea</taxon>
        <taxon>Nymphalidae</taxon>
        <taxon>Satyrinae</taxon>
        <taxon>Satyrini</taxon>
        <taxon>Mycalesina</taxon>
        <taxon>Bicyclus</taxon>
    </lineage>
</organism>
<dbReference type="PROSITE" id="PS50085">
    <property type="entry name" value="RAPGAP"/>
    <property type="match status" value="1"/>
</dbReference>
<dbReference type="PANTHER" id="PTHR15711:SF62">
    <property type="entry name" value="GTPASE-ACTIVATING RAP_RAN-GAP DOMAIN-LIKE PROTEIN 3"/>
    <property type="match status" value="1"/>
</dbReference>
<name>A0ABM3LDF7_BICAN</name>
<gene>
    <name evidence="6" type="primary">LOC112050427</name>
</gene>
<reference evidence="6" key="1">
    <citation type="submission" date="2025-08" db="UniProtKB">
        <authorList>
            <consortium name="RefSeq"/>
        </authorList>
    </citation>
    <scope>IDENTIFICATION</scope>
</reference>
<evidence type="ECO:0000256" key="2">
    <source>
        <dbReference type="SAM" id="MobiDB-lite"/>
    </source>
</evidence>
<evidence type="ECO:0000259" key="4">
    <source>
        <dbReference type="PROSITE" id="PS50219"/>
    </source>
</evidence>
<dbReference type="SUPFAM" id="SSF111347">
    <property type="entry name" value="Rap/Ran-GAP"/>
    <property type="match status" value="1"/>
</dbReference>
<sequence length="1000" mass="110614">MVCDGGAMLCLESLMTRWRERGGRGERGERRTRSRSLCSSAADGSLLQLLHRRASSAISSASELISRRGVFSRRQYGSVEQLSASIEAGGAADTVVRRYRLENGNSLGEKDELFGPPSAPVLENPEFQTRWYFKYFLGKMHQNYIGVDGAREPYLLSVVQEGAGLLRAILFNKMGAHKIYLPASAWSGGGGQPPSRPTIKQILAQFTAIERLDKMPREITCAELQKDVLLLEEQEGSVNFKIGVMIMKPGQKTDDEMLSNEKGNDKWDRFISLLGDKIRLRGWNRFRGGLDVKGDMTGSHSIYTMHQGHEIMFHVSTMLPFSKDNKQQLERKRHIGNDIVNIVFTEDSTHNTFNPQCVKSHFTHIFAVVSEVEGEGYRLSVYTDDTVPPFGPSLPCPPIFSDPQLFREFLLVKLMNGEKAAFQTPTFALKRQRTLDTLIRDIYAEHCSDHKVPMLSRRALSDVWSGSVGAGGAGAARTERFLHVGQALKLDAVLRGDAPTSLVSMGTGGSRRAPWEGRLWRAAPLPATPVCAEQLAEGRLLLSTTSNTYILEESGTTKVVLRWEGCVRAARITERAGLFRVGARVSAGGGSTTGGAGGAGVYALPLSELCAGAWAMRPLQDCKHARLPRTKTAHLFDILEQGEGGKTLLAIAIGRRVLLLSEESNPDNEMGFEYTHIKDIQLSESPILIKLMEGEYGIMVVGYKHHWELLELNNVQSIKRAEGSEDSGPRRGALVNALRIGDERDGQIILCYNHTCHFERLTSKGLESDTEYDFHWTTVPTAVVCAFPYIMAFAEDLLEIRLVANGSLVHAACIPGLKILCGRRDIFYVACAPEYVPLSREIDPCLALHDNYELVRQMTKCGPYSIDDDDNGETKGDPSHNNRTPENNSGSSRSSSISSEQENIRPPLQRMTPISPPTSPQVLPENSGRCVRIYKIPQCNLSAATYQRQSVSADHVVTSYFTDRPNSIRQRLAELRLDSKSRGGGDEDSIDIPSIQPSMP</sequence>
<dbReference type="Proteomes" id="UP001652582">
    <property type="component" value="Chromosome 4"/>
</dbReference>
<dbReference type="PANTHER" id="PTHR15711">
    <property type="entry name" value="RAP GTPASE-ACTIVATING PROTEIN"/>
    <property type="match status" value="1"/>
</dbReference>
<dbReference type="GeneID" id="112050427"/>
<evidence type="ECO:0000313" key="6">
    <source>
        <dbReference type="RefSeq" id="XP_052737110.1"/>
    </source>
</evidence>
<dbReference type="RefSeq" id="XP_052737110.1">
    <property type="nucleotide sequence ID" value="XM_052881150.1"/>
</dbReference>
<feature type="compositionally biased region" description="Basic and acidic residues" evidence="2">
    <location>
        <begin position="976"/>
        <end position="985"/>
    </location>
</feature>
<dbReference type="Gene3D" id="3.40.50.11210">
    <property type="entry name" value="Rap/Ran-GAP"/>
    <property type="match status" value="1"/>
</dbReference>
<dbReference type="InterPro" id="IPR035974">
    <property type="entry name" value="Rap/Ran-GAP_sf"/>
</dbReference>
<protein>
    <submittedName>
        <fullName evidence="6">GTPase-activating Rap/Ran-GAP domain-like protein 3 isoform X1</fullName>
    </submittedName>
</protein>
<dbReference type="Pfam" id="PF00780">
    <property type="entry name" value="CNH"/>
    <property type="match status" value="1"/>
</dbReference>
<dbReference type="InterPro" id="IPR050989">
    <property type="entry name" value="Rap1_Ran_GAP"/>
</dbReference>
<proteinExistence type="predicted"/>
<evidence type="ECO:0000259" key="3">
    <source>
        <dbReference type="PROSITE" id="PS50085"/>
    </source>
</evidence>
<dbReference type="Pfam" id="PF02145">
    <property type="entry name" value="Rap_GAP"/>
    <property type="match status" value="1"/>
</dbReference>
<evidence type="ECO:0000313" key="5">
    <source>
        <dbReference type="Proteomes" id="UP001652582"/>
    </source>
</evidence>
<feature type="region of interest" description="Disordered" evidence="2">
    <location>
        <begin position="976"/>
        <end position="1000"/>
    </location>
</feature>
<keyword evidence="1" id="KW-0343">GTPase activation</keyword>
<feature type="domain" description="Rap-GAP" evidence="3">
    <location>
        <begin position="228"/>
        <end position="442"/>
    </location>
</feature>
<dbReference type="InterPro" id="IPR001180">
    <property type="entry name" value="CNH_dom"/>
</dbReference>
<dbReference type="PROSITE" id="PS50219">
    <property type="entry name" value="CNH"/>
    <property type="match status" value="1"/>
</dbReference>
<accession>A0ABM3LDF7</accession>
<evidence type="ECO:0000256" key="1">
    <source>
        <dbReference type="ARBA" id="ARBA00022468"/>
    </source>
</evidence>
<dbReference type="InterPro" id="IPR000331">
    <property type="entry name" value="Rap/Ran_GAP_dom"/>
</dbReference>
<keyword evidence="5" id="KW-1185">Reference proteome</keyword>